<organism evidence="2 3">
    <name type="scientific">Dreissena polymorpha</name>
    <name type="common">Zebra mussel</name>
    <name type="synonym">Mytilus polymorpha</name>
    <dbReference type="NCBI Taxonomy" id="45954"/>
    <lineage>
        <taxon>Eukaryota</taxon>
        <taxon>Metazoa</taxon>
        <taxon>Spiralia</taxon>
        <taxon>Lophotrochozoa</taxon>
        <taxon>Mollusca</taxon>
        <taxon>Bivalvia</taxon>
        <taxon>Autobranchia</taxon>
        <taxon>Heteroconchia</taxon>
        <taxon>Euheterodonta</taxon>
        <taxon>Imparidentia</taxon>
        <taxon>Neoheterodontei</taxon>
        <taxon>Myida</taxon>
        <taxon>Dreissenoidea</taxon>
        <taxon>Dreissenidae</taxon>
        <taxon>Dreissena</taxon>
    </lineage>
</organism>
<dbReference type="EMBL" id="JAIWYP010000009">
    <property type="protein sequence ID" value="KAH3775375.1"/>
    <property type="molecule type" value="Genomic_DNA"/>
</dbReference>
<name>A0A9D4EA26_DREPO</name>
<comment type="caution">
    <text evidence="2">The sequence shown here is derived from an EMBL/GenBank/DDBJ whole genome shotgun (WGS) entry which is preliminary data.</text>
</comment>
<keyword evidence="3" id="KW-1185">Reference proteome</keyword>
<evidence type="ECO:0000313" key="3">
    <source>
        <dbReference type="Proteomes" id="UP000828390"/>
    </source>
</evidence>
<protein>
    <submittedName>
        <fullName evidence="2">Uncharacterized protein</fullName>
    </submittedName>
</protein>
<accession>A0A9D4EA26</accession>
<gene>
    <name evidence="1" type="ORF">DPMN_053731</name>
    <name evidence="2" type="ORF">DPMN_176776</name>
</gene>
<evidence type="ECO:0000313" key="1">
    <source>
        <dbReference type="EMBL" id="KAH3727786.1"/>
    </source>
</evidence>
<dbReference type="Proteomes" id="UP000828390">
    <property type="component" value="Unassembled WGS sequence"/>
</dbReference>
<reference evidence="2" key="1">
    <citation type="journal article" date="2019" name="bioRxiv">
        <title>The Genome of the Zebra Mussel, Dreissena polymorpha: A Resource for Invasive Species Research.</title>
        <authorList>
            <person name="McCartney M.A."/>
            <person name="Auch B."/>
            <person name="Kono T."/>
            <person name="Mallez S."/>
            <person name="Zhang Y."/>
            <person name="Obille A."/>
            <person name="Becker A."/>
            <person name="Abrahante J.E."/>
            <person name="Garbe J."/>
            <person name="Badalamenti J.P."/>
            <person name="Herman A."/>
            <person name="Mangelson H."/>
            <person name="Liachko I."/>
            <person name="Sullivan S."/>
            <person name="Sone E.D."/>
            <person name="Koren S."/>
            <person name="Silverstein K.A.T."/>
            <person name="Beckman K.B."/>
            <person name="Gohl D.M."/>
        </authorList>
    </citation>
    <scope>NUCLEOTIDE SEQUENCE</scope>
    <source>
        <strain evidence="2">Duluth1</strain>
        <tissue evidence="2">Whole animal</tissue>
    </source>
</reference>
<evidence type="ECO:0000313" key="2">
    <source>
        <dbReference type="EMBL" id="KAH3775375.1"/>
    </source>
</evidence>
<sequence length="105" mass="12130">MTNVANVTDKLCQVVSTTNAQTRFLKALAYKSIDKEARARRNYLILPGFIENCGENCTQVLQDFLKNQLDIDSQFLYIARAHRLGQRNSHRQHNHRPIIANFRDA</sequence>
<dbReference type="AlphaFoldDB" id="A0A9D4EA26"/>
<dbReference type="EMBL" id="JAIWYP010000012">
    <property type="protein sequence ID" value="KAH3727786.1"/>
    <property type="molecule type" value="Genomic_DNA"/>
</dbReference>
<reference evidence="2" key="2">
    <citation type="submission" date="2020-11" db="EMBL/GenBank/DDBJ databases">
        <authorList>
            <person name="McCartney M.A."/>
            <person name="Auch B."/>
            <person name="Kono T."/>
            <person name="Mallez S."/>
            <person name="Becker A."/>
            <person name="Gohl D.M."/>
            <person name="Silverstein K.A.T."/>
            <person name="Koren S."/>
            <person name="Bechman K.B."/>
            <person name="Herman A."/>
            <person name="Abrahante J.E."/>
            <person name="Garbe J."/>
        </authorList>
    </citation>
    <scope>NUCLEOTIDE SEQUENCE</scope>
    <source>
        <strain evidence="2">Duluth1</strain>
        <tissue evidence="2">Whole animal</tissue>
    </source>
</reference>
<dbReference type="Gene3D" id="3.30.70.1820">
    <property type="entry name" value="L1 transposable element, RRM domain"/>
    <property type="match status" value="1"/>
</dbReference>
<proteinExistence type="predicted"/>